<comment type="caution">
    <text evidence="1">The sequence shown here is derived from an EMBL/GenBank/DDBJ whole genome shotgun (WGS) entry which is preliminary data.</text>
</comment>
<proteinExistence type="predicted"/>
<protein>
    <submittedName>
        <fullName evidence="1">Uncharacterized protein</fullName>
    </submittedName>
</protein>
<accession>A0ACB8CTB7</accession>
<keyword evidence="2" id="KW-1185">Reference proteome</keyword>
<name>A0ACB8CTB7_DERSI</name>
<evidence type="ECO:0000313" key="2">
    <source>
        <dbReference type="Proteomes" id="UP000821865"/>
    </source>
</evidence>
<dbReference type="EMBL" id="CM023474">
    <property type="protein sequence ID" value="KAH7950325.1"/>
    <property type="molecule type" value="Genomic_DNA"/>
</dbReference>
<gene>
    <name evidence="1" type="ORF">HPB49_022474</name>
</gene>
<evidence type="ECO:0000313" key="1">
    <source>
        <dbReference type="EMBL" id="KAH7950325.1"/>
    </source>
</evidence>
<reference evidence="1" key="1">
    <citation type="submission" date="2020-05" db="EMBL/GenBank/DDBJ databases">
        <title>Large-scale comparative analyses of tick genomes elucidate their genetic diversity and vector capacities.</title>
        <authorList>
            <person name="Jia N."/>
            <person name="Wang J."/>
            <person name="Shi W."/>
            <person name="Du L."/>
            <person name="Sun Y."/>
            <person name="Zhan W."/>
            <person name="Jiang J."/>
            <person name="Wang Q."/>
            <person name="Zhang B."/>
            <person name="Ji P."/>
            <person name="Sakyi L.B."/>
            <person name="Cui X."/>
            <person name="Yuan T."/>
            <person name="Jiang B."/>
            <person name="Yang W."/>
            <person name="Lam T.T.-Y."/>
            <person name="Chang Q."/>
            <person name="Ding S."/>
            <person name="Wang X."/>
            <person name="Zhu J."/>
            <person name="Ruan X."/>
            <person name="Zhao L."/>
            <person name="Wei J."/>
            <person name="Que T."/>
            <person name="Du C."/>
            <person name="Cheng J."/>
            <person name="Dai P."/>
            <person name="Han X."/>
            <person name="Huang E."/>
            <person name="Gao Y."/>
            <person name="Liu J."/>
            <person name="Shao H."/>
            <person name="Ye R."/>
            <person name="Li L."/>
            <person name="Wei W."/>
            <person name="Wang X."/>
            <person name="Wang C."/>
            <person name="Yang T."/>
            <person name="Huo Q."/>
            <person name="Li W."/>
            <person name="Guo W."/>
            <person name="Chen H."/>
            <person name="Zhou L."/>
            <person name="Ni X."/>
            <person name="Tian J."/>
            <person name="Zhou Y."/>
            <person name="Sheng Y."/>
            <person name="Liu T."/>
            <person name="Pan Y."/>
            <person name="Xia L."/>
            <person name="Li J."/>
            <person name="Zhao F."/>
            <person name="Cao W."/>
        </authorList>
    </citation>
    <scope>NUCLEOTIDE SEQUENCE</scope>
    <source>
        <strain evidence="1">Dsil-2018</strain>
    </source>
</reference>
<organism evidence="1 2">
    <name type="scientific">Dermacentor silvarum</name>
    <name type="common">Tick</name>
    <dbReference type="NCBI Taxonomy" id="543639"/>
    <lineage>
        <taxon>Eukaryota</taxon>
        <taxon>Metazoa</taxon>
        <taxon>Ecdysozoa</taxon>
        <taxon>Arthropoda</taxon>
        <taxon>Chelicerata</taxon>
        <taxon>Arachnida</taxon>
        <taxon>Acari</taxon>
        <taxon>Parasitiformes</taxon>
        <taxon>Ixodida</taxon>
        <taxon>Ixodoidea</taxon>
        <taxon>Ixodidae</taxon>
        <taxon>Rhipicephalinae</taxon>
        <taxon>Dermacentor</taxon>
    </lineage>
</organism>
<sequence>MAPYFATSCFKAQMTYGILALCNGACFVYGEKPVQLRRLQKPLVRKGVDIHLLCQRGSAYQRMLYFESDSPVKVLSWCMNWNHYANVLALACLHQKQVVVAATSVVWNSMVLETAHLLKDCSPVITRLYIEKPNPANPSLEALSPDLVDFVQATTDTSPQRVAENGTGKHSVQKFEAPSIFWSRLSENVISLGCLGMEDQNNRHSCFSREKNTVAQALYTLNANFSITPVEEGKFAKALSDRKVDIIIHSFGLTPDRYQDFRFTVNRFAQAVYYVEKRWKHHAAFFLGVFPWLFLLALYMVVSASCFVLLNINSGHRPMSGLGEVVLALLATTLSLSASIRREHSRSRSGRVIMACWMLACFSLTTYTKSLLTASLMASPVWEADDSLEKMLPKLQRGRLLPCAENNSFLEVHEVAALAKSQAIDTSYADN</sequence>
<dbReference type="Proteomes" id="UP000821865">
    <property type="component" value="Chromosome 5"/>
</dbReference>